<dbReference type="CDD" id="cd02520">
    <property type="entry name" value="Glucosylceramide_synthase"/>
    <property type="match status" value="1"/>
</dbReference>
<dbReference type="AlphaFoldDB" id="A0A7V4XTH2"/>
<dbReference type="GO" id="GO:0008120">
    <property type="term" value="F:ceramide glucosyltransferase activity"/>
    <property type="evidence" value="ECO:0007669"/>
    <property type="project" value="TreeGrafter"/>
</dbReference>
<evidence type="ECO:0000256" key="6">
    <source>
        <dbReference type="ARBA" id="ARBA00022692"/>
    </source>
</evidence>
<dbReference type="GO" id="GO:0006679">
    <property type="term" value="P:glucosylceramide biosynthetic process"/>
    <property type="evidence" value="ECO:0007669"/>
    <property type="project" value="TreeGrafter"/>
</dbReference>
<keyword evidence="8 9" id="KW-0472">Membrane</keyword>
<dbReference type="Gene3D" id="3.90.550.10">
    <property type="entry name" value="Spore Coat Polysaccharide Biosynthesis Protein SpsA, Chain A"/>
    <property type="match status" value="1"/>
</dbReference>
<dbReference type="InterPro" id="IPR025993">
    <property type="entry name" value="Ceramide_glucosylTrfase"/>
</dbReference>
<evidence type="ECO:0000256" key="5">
    <source>
        <dbReference type="ARBA" id="ARBA00022679"/>
    </source>
</evidence>
<sequence>MHSLLVIVPSLRIALLGIAAIPFIYYSLALLSSLRFFLAGRRAANAAPAAGEFLPPVSILKPVRGLDPDAYANFASFCRLDYPEYEILFCVGDTADPALPVLQRLALDFPATKIRILIGSGRQATNDKCAKLARLTGEAAYEHLVINDSDVRVQPDYLRRMVAPLADPKTGAVTPLYVPTEVNSWVQRLQEAGMLSEFYPGLFVAKELDGVKFALGPTIATRRSYLREFGGYAAIENRPADDLLIGRLIAEQGREVVLLPDAITTVPDYQSLGELFFKRLRWMTVMRHMRPAGHLGLIFTLGLPWTILALILAPSAVIAWSFLGGYLFVRFALTLLVGQFGLRQRGVWLNMLFVPLWDALATTIWLASFTRRTIRWRGQNYAILNGQLVPAHGTAPAAAGAPVER</sequence>
<evidence type="ECO:0000256" key="4">
    <source>
        <dbReference type="ARBA" id="ARBA00022676"/>
    </source>
</evidence>
<evidence type="ECO:0000256" key="3">
    <source>
        <dbReference type="ARBA" id="ARBA00004991"/>
    </source>
</evidence>
<dbReference type="InterPro" id="IPR029044">
    <property type="entry name" value="Nucleotide-diphossugar_trans"/>
</dbReference>
<evidence type="ECO:0000256" key="8">
    <source>
        <dbReference type="ARBA" id="ARBA00023136"/>
    </source>
</evidence>
<evidence type="ECO:0000256" key="2">
    <source>
        <dbReference type="ARBA" id="ARBA00004760"/>
    </source>
</evidence>
<protein>
    <submittedName>
        <fullName evidence="10">Glycosyltransferase</fullName>
    </submittedName>
</protein>
<comment type="subcellular location">
    <subcellularLocation>
        <location evidence="1">Membrane</location>
        <topology evidence="1">Multi-pass membrane protein</topology>
    </subcellularLocation>
</comment>
<dbReference type="SUPFAM" id="SSF53448">
    <property type="entry name" value="Nucleotide-diphospho-sugar transferases"/>
    <property type="match status" value="1"/>
</dbReference>
<proteinExistence type="predicted"/>
<dbReference type="EMBL" id="DTKL01000054">
    <property type="protein sequence ID" value="HGY94686.1"/>
    <property type="molecule type" value="Genomic_DNA"/>
</dbReference>
<gene>
    <name evidence="10" type="ORF">ENW50_08410</name>
</gene>
<dbReference type="PANTHER" id="PTHR12726:SF0">
    <property type="entry name" value="CERAMIDE GLUCOSYLTRANSFERASE"/>
    <property type="match status" value="1"/>
</dbReference>
<keyword evidence="6 9" id="KW-0812">Transmembrane</keyword>
<dbReference type="Pfam" id="PF13506">
    <property type="entry name" value="Glyco_transf_21"/>
    <property type="match status" value="1"/>
</dbReference>
<dbReference type="PANTHER" id="PTHR12726">
    <property type="entry name" value="CERAMIDE GLUCOSYLTRANSFERASE"/>
    <property type="match status" value="1"/>
</dbReference>
<evidence type="ECO:0000256" key="7">
    <source>
        <dbReference type="ARBA" id="ARBA00022989"/>
    </source>
</evidence>
<dbReference type="GO" id="GO:0016020">
    <property type="term" value="C:membrane"/>
    <property type="evidence" value="ECO:0007669"/>
    <property type="project" value="UniProtKB-SubCell"/>
</dbReference>
<reference evidence="10" key="1">
    <citation type="journal article" date="2020" name="mSystems">
        <title>Genome- and Community-Level Interaction Insights into Carbon Utilization and Element Cycling Functions of Hydrothermarchaeota in Hydrothermal Sediment.</title>
        <authorList>
            <person name="Zhou Z."/>
            <person name="Liu Y."/>
            <person name="Xu W."/>
            <person name="Pan J."/>
            <person name="Luo Z.H."/>
            <person name="Li M."/>
        </authorList>
    </citation>
    <scope>NUCLEOTIDE SEQUENCE [LARGE SCALE GENOMIC DNA]</scope>
    <source>
        <strain evidence="10">SpSt-855</strain>
    </source>
</reference>
<evidence type="ECO:0000256" key="9">
    <source>
        <dbReference type="SAM" id="Phobius"/>
    </source>
</evidence>
<comment type="pathway">
    <text evidence="2">Lipid metabolism; sphingolipid metabolism.</text>
</comment>
<comment type="caution">
    <text evidence="10">The sequence shown here is derived from an EMBL/GenBank/DDBJ whole genome shotgun (WGS) entry which is preliminary data.</text>
</comment>
<feature type="transmembrane region" description="Helical" evidence="9">
    <location>
        <begin position="295"/>
        <end position="328"/>
    </location>
</feature>
<evidence type="ECO:0000256" key="1">
    <source>
        <dbReference type="ARBA" id="ARBA00004141"/>
    </source>
</evidence>
<comment type="pathway">
    <text evidence="3">Sphingolipid metabolism.</text>
</comment>
<keyword evidence="4" id="KW-0328">Glycosyltransferase</keyword>
<evidence type="ECO:0000313" key="10">
    <source>
        <dbReference type="EMBL" id="HGY94686.1"/>
    </source>
</evidence>
<keyword evidence="7 9" id="KW-1133">Transmembrane helix</keyword>
<keyword evidence="5 10" id="KW-0808">Transferase</keyword>
<feature type="transmembrane region" description="Helical" evidence="9">
    <location>
        <begin position="348"/>
        <end position="367"/>
    </location>
</feature>
<accession>A0A7V4XTH2</accession>
<name>A0A7V4XTH2_9BACT</name>
<feature type="transmembrane region" description="Helical" evidence="9">
    <location>
        <begin position="12"/>
        <end position="32"/>
    </location>
</feature>
<organism evidence="10">
    <name type="scientific">Acidobacterium capsulatum</name>
    <dbReference type="NCBI Taxonomy" id="33075"/>
    <lineage>
        <taxon>Bacteria</taxon>
        <taxon>Pseudomonadati</taxon>
        <taxon>Acidobacteriota</taxon>
        <taxon>Terriglobia</taxon>
        <taxon>Terriglobales</taxon>
        <taxon>Acidobacteriaceae</taxon>
        <taxon>Acidobacterium</taxon>
    </lineage>
</organism>